<organism evidence="3 4">
    <name type="scientific">Adineta steineri</name>
    <dbReference type="NCBI Taxonomy" id="433720"/>
    <lineage>
        <taxon>Eukaryota</taxon>
        <taxon>Metazoa</taxon>
        <taxon>Spiralia</taxon>
        <taxon>Gnathifera</taxon>
        <taxon>Rotifera</taxon>
        <taxon>Eurotatoria</taxon>
        <taxon>Bdelloidea</taxon>
        <taxon>Adinetida</taxon>
        <taxon>Adinetidae</taxon>
        <taxon>Adineta</taxon>
    </lineage>
</organism>
<feature type="region of interest" description="Disordered" evidence="1">
    <location>
        <begin position="22"/>
        <end position="44"/>
    </location>
</feature>
<sequence>MLRLVELEESVLLAQQDLLKTRRTSMSSVADNEQDAQKRNGSNVKGLWRDAFKALKTATVASGTSTNENRSSFVRRLSSRKKKNSERDREREREKEEDKPVIDPVYETLRVAAETRKRTLANYIQQRQQTLNKQTSLISQESSDVDTQPSPRASHYNDLASPSQSQATSSFSSSGKQSSINIFSQNKIN</sequence>
<dbReference type="OrthoDB" id="10352986at2759"/>
<evidence type="ECO:0000313" key="2">
    <source>
        <dbReference type="EMBL" id="CAF1431770.1"/>
    </source>
</evidence>
<comment type="caution">
    <text evidence="3">The sequence shown here is derived from an EMBL/GenBank/DDBJ whole genome shotgun (WGS) entry which is preliminary data.</text>
</comment>
<protein>
    <submittedName>
        <fullName evidence="3">Uncharacterized protein</fullName>
    </submittedName>
</protein>
<feature type="compositionally biased region" description="Basic and acidic residues" evidence="1">
    <location>
        <begin position="85"/>
        <end position="101"/>
    </location>
</feature>
<feature type="compositionally biased region" description="Polar residues" evidence="1">
    <location>
        <begin position="61"/>
        <end position="72"/>
    </location>
</feature>
<feature type="compositionally biased region" description="Polar residues" evidence="1">
    <location>
        <begin position="132"/>
        <end position="151"/>
    </location>
</feature>
<keyword evidence="4" id="KW-1185">Reference proteome</keyword>
<dbReference type="EMBL" id="CAJNOM010002014">
    <property type="protein sequence ID" value="CAF1624673.1"/>
    <property type="molecule type" value="Genomic_DNA"/>
</dbReference>
<evidence type="ECO:0000256" key="1">
    <source>
        <dbReference type="SAM" id="MobiDB-lite"/>
    </source>
</evidence>
<dbReference type="AlphaFoldDB" id="A0A816CRW9"/>
<feature type="region of interest" description="Disordered" evidence="1">
    <location>
        <begin position="132"/>
        <end position="189"/>
    </location>
</feature>
<dbReference type="Proteomes" id="UP000663877">
    <property type="component" value="Unassembled WGS sequence"/>
</dbReference>
<dbReference type="EMBL" id="CAJNOI010001680">
    <property type="protein sequence ID" value="CAF1431770.1"/>
    <property type="molecule type" value="Genomic_DNA"/>
</dbReference>
<feature type="region of interest" description="Disordered" evidence="1">
    <location>
        <begin position="61"/>
        <end position="103"/>
    </location>
</feature>
<reference evidence="3" key="1">
    <citation type="submission" date="2021-02" db="EMBL/GenBank/DDBJ databases">
        <authorList>
            <person name="Nowell W R."/>
        </authorList>
    </citation>
    <scope>NUCLEOTIDE SEQUENCE</scope>
</reference>
<evidence type="ECO:0000313" key="4">
    <source>
        <dbReference type="Proteomes" id="UP000663832"/>
    </source>
</evidence>
<proteinExistence type="predicted"/>
<accession>A0A816CRW9</accession>
<dbReference type="Proteomes" id="UP000663832">
    <property type="component" value="Unassembled WGS sequence"/>
</dbReference>
<feature type="compositionally biased region" description="Low complexity" evidence="1">
    <location>
        <begin position="161"/>
        <end position="179"/>
    </location>
</feature>
<feature type="compositionally biased region" description="Polar residues" evidence="1">
    <location>
        <begin position="180"/>
        <end position="189"/>
    </location>
</feature>
<name>A0A816CRW9_9BILA</name>
<gene>
    <name evidence="2" type="ORF">BJG266_LOCUS39380</name>
    <name evidence="3" type="ORF">QVE165_LOCUS56290</name>
</gene>
<evidence type="ECO:0000313" key="3">
    <source>
        <dbReference type="EMBL" id="CAF1624673.1"/>
    </source>
</evidence>